<name>A0ABR4SPU8_9MICO</name>
<dbReference type="InterPro" id="IPR006361">
    <property type="entry name" value="Uroporphyrinogen_deCO2ase_HemE"/>
</dbReference>
<keyword evidence="6 8" id="KW-0627">Porphyrin biosynthesis</keyword>
<evidence type="ECO:0000256" key="9">
    <source>
        <dbReference type="RuleBase" id="RU004169"/>
    </source>
</evidence>
<dbReference type="PROSITE" id="PS00907">
    <property type="entry name" value="UROD_2"/>
    <property type="match status" value="1"/>
</dbReference>
<dbReference type="InterPro" id="IPR038071">
    <property type="entry name" value="UROD/MetE-like_sf"/>
</dbReference>
<proteinExistence type="inferred from homology"/>
<evidence type="ECO:0000259" key="10">
    <source>
        <dbReference type="PROSITE" id="PS00906"/>
    </source>
</evidence>
<evidence type="ECO:0000256" key="1">
    <source>
        <dbReference type="ARBA" id="ARBA00004804"/>
    </source>
</evidence>
<organism evidence="12 13">
    <name type="scientific">Dermabacter hominis 1368</name>
    <dbReference type="NCBI Taxonomy" id="1450519"/>
    <lineage>
        <taxon>Bacteria</taxon>
        <taxon>Bacillati</taxon>
        <taxon>Actinomycetota</taxon>
        <taxon>Actinomycetes</taxon>
        <taxon>Micrococcales</taxon>
        <taxon>Dermabacteraceae</taxon>
        <taxon>Dermabacter</taxon>
    </lineage>
</organism>
<feature type="domain" description="Uroporphyrinogen decarboxylase (URO-D)" evidence="10">
    <location>
        <begin position="29"/>
        <end position="38"/>
    </location>
</feature>
<evidence type="ECO:0000256" key="6">
    <source>
        <dbReference type="ARBA" id="ARBA00023244"/>
    </source>
</evidence>
<evidence type="ECO:0000259" key="11">
    <source>
        <dbReference type="PROSITE" id="PS00907"/>
    </source>
</evidence>
<evidence type="ECO:0000256" key="7">
    <source>
        <dbReference type="NCBIfam" id="TIGR01464"/>
    </source>
</evidence>
<evidence type="ECO:0000256" key="3">
    <source>
        <dbReference type="ARBA" id="ARBA00012288"/>
    </source>
</evidence>
<dbReference type="PANTHER" id="PTHR21091:SF169">
    <property type="entry name" value="UROPORPHYRINOGEN DECARBOXYLASE"/>
    <property type="match status" value="1"/>
</dbReference>
<dbReference type="Proteomes" id="UP000030182">
    <property type="component" value="Unassembled WGS sequence"/>
</dbReference>
<evidence type="ECO:0000313" key="13">
    <source>
        <dbReference type="Proteomes" id="UP000030182"/>
    </source>
</evidence>
<comment type="similarity">
    <text evidence="2 9">Belongs to the uroporphyrinogen decarboxylase family.</text>
</comment>
<evidence type="ECO:0000313" key="12">
    <source>
        <dbReference type="EMBL" id="KDS93806.1"/>
    </source>
</evidence>
<dbReference type="RefSeq" id="WP_034370925.1">
    <property type="nucleotide sequence ID" value="NZ_KN323183.1"/>
</dbReference>
<dbReference type="NCBIfam" id="TIGR01464">
    <property type="entry name" value="hemE"/>
    <property type="match status" value="1"/>
</dbReference>
<evidence type="ECO:0000256" key="8">
    <source>
        <dbReference type="RuleBase" id="RU000554"/>
    </source>
</evidence>
<accession>A0ABR4SPU8</accession>
<dbReference type="SUPFAM" id="SSF51726">
    <property type="entry name" value="UROD/MetE-like"/>
    <property type="match status" value="1"/>
</dbReference>
<reference evidence="12 13" key="1">
    <citation type="submission" date="2014-01" db="EMBL/GenBank/DDBJ databases">
        <title>Draft genome sequence of the multidrug-resistant clinical isolate Dermabacter hominis 1368.</title>
        <authorList>
            <person name="Albersmeier A."/>
            <person name="Bomholt C."/>
            <person name="Glaub A."/>
            <person name="Ruckert C."/>
            <person name="Soriano F."/>
            <person name="Fernandez-Natal I."/>
            <person name="Tauch A."/>
        </authorList>
    </citation>
    <scope>NUCLEOTIDE SEQUENCE [LARGE SCALE GENOMIC DNA]</scope>
    <source>
        <strain evidence="12 13">1368</strain>
    </source>
</reference>
<dbReference type="EC" id="4.1.1.37" evidence="3 7"/>
<sequence length="351" mass="37817">MTASISPRESALVQRLAGRGAAVADAPPSVWFMRQAGRSLPEYRKVREGIGMLESCLMPELAAEITLQPVRRHGVDAGIFFSDIMVPLKLAGIDVNIEPGVGPVLAHPVRSKADIDKLPSVDDVYRTALEPIREAVRLTVAELGSTPLIGFCGAPFTVASYMVEGRPSRDHLRTRALMSAEPELWGRLAQWVAEISGEFLRAQVEAGASAVQLFDSWAGSLSEATYRTHVLPFSTRTFTYVQDLDVPRTHFGVGTGHMLTAILEAGATTVGLDHRTPIPTAVETLPAGTGLQGNLDPALLFSSEKARFTEAERIVREGRAAAGHVVNLGHGVPPQTDPHVLTDLVAFIHEQ</sequence>
<dbReference type="CDD" id="cd00717">
    <property type="entry name" value="URO-D"/>
    <property type="match status" value="1"/>
</dbReference>
<evidence type="ECO:0000256" key="4">
    <source>
        <dbReference type="ARBA" id="ARBA00022793"/>
    </source>
</evidence>
<evidence type="ECO:0000256" key="2">
    <source>
        <dbReference type="ARBA" id="ARBA00009935"/>
    </source>
</evidence>
<feature type="domain" description="Uroporphyrinogen decarboxylase (URO-D)" evidence="11">
    <location>
        <begin position="149"/>
        <end position="165"/>
    </location>
</feature>
<dbReference type="Pfam" id="PF01208">
    <property type="entry name" value="URO-D"/>
    <property type="match status" value="1"/>
</dbReference>
<dbReference type="PANTHER" id="PTHR21091">
    <property type="entry name" value="METHYLTETRAHYDROFOLATE:HOMOCYSTEINE METHYLTRANSFERASE RELATED"/>
    <property type="match status" value="1"/>
</dbReference>
<evidence type="ECO:0000256" key="5">
    <source>
        <dbReference type="ARBA" id="ARBA00023239"/>
    </source>
</evidence>
<gene>
    <name evidence="12" type="ORF">DHOM_03240</name>
</gene>
<keyword evidence="4 8" id="KW-0210">Decarboxylase</keyword>
<comment type="catalytic activity">
    <reaction evidence="8">
        <text>uroporphyrinogen III + 4 H(+) = coproporphyrinogen III + 4 CO2</text>
        <dbReference type="Rhea" id="RHEA:19865"/>
        <dbReference type="ChEBI" id="CHEBI:15378"/>
        <dbReference type="ChEBI" id="CHEBI:16526"/>
        <dbReference type="ChEBI" id="CHEBI:57308"/>
        <dbReference type="ChEBI" id="CHEBI:57309"/>
        <dbReference type="EC" id="4.1.1.37"/>
    </reaction>
</comment>
<dbReference type="Gene3D" id="3.20.20.210">
    <property type="match status" value="1"/>
</dbReference>
<protein>
    <recommendedName>
        <fullName evidence="3 7">Uroporphyrinogen decarboxylase</fullName>
        <ecNumber evidence="3 7">4.1.1.37</ecNumber>
    </recommendedName>
</protein>
<comment type="pathway">
    <text evidence="1 8">Porphyrin-containing compound metabolism; protoporphyrin-IX biosynthesis; coproporphyrinogen-III from 5-aminolevulinate: step 4/4.</text>
</comment>
<keyword evidence="13" id="KW-1185">Reference proteome</keyword>
<dbReference type="InterPro" id="IPR000257">
    <property type="entry name" value="Uroporphyrinogen_deCOase"/>
</dbReference>
<dbReference type="EMBL" id="JDRS01000003">
    <property type="protein sequence ID" value="KDS93806.1"/>
    <property type="molecule type" value="Genomic_DNA"/>
</dbReference>
<comment type="caution">
    <text evidence="12">The sequence shown here is derived from an EMBL/GenBank/DDBJ whole genome shotgun (WGS) entry which is preliminary data.</text>
</comment>
<dbReference type="PROSITE" id="PS00906">
    <property type="entry name" value="UROD_1"/>
    <property type="match status" value="1"/>
</dbReference>
<keyword evidence="5 8" id="KW-0456">Lyase</keyword>